<proteinExistence type="inferred from homology"/>
<dbReference type="Gene3D" id="2.30.120.10">
    <property type="match status" value="1"/>
</dbReference>
<keyword evidence="3" id="KW-0865">Zymogen</keyword>
<evidence type="ECO:0000313" key="7">
    <source>
        <dbReference type="EMBL" id="TVM18296.1"/>
    </source>
</evidence>
<dbReference type="GO" id="GO:0016811">
    <property type="term" value="F:hydrolase activity, acting on carbon-nitrogen (but not peptide) bonds, in linear amides"/>
    <property type="evidence" value="ECO:0007669"/>
    <property type="project" value="InterPro"/>
</dbReference>
<name>A0A7M3MG46_9BACT</name>
<comment type="caution">
    <text evidence="7">The sequence shown here is derived from an EMBL/GenBank/DDBJ whole genome shotgun (WGS) entry which is preliminary data.</text>
</comment>
<evidence type="ECO:0000313" key="8">
    <source>
        <dbReference type="Proteomes" id="UP000448292"/>
    </source>
</evidence>
<dbReference type="Gene3D" id="1.10.439.10">
    <property type="entry name" value="Penicillin Amidohydrolase, domain 1"/>
    <property type="match status" value="1"/>
</dbReference>
<keyword evidence="6" id="KW-1133">Transmembrane helix</keyword>
<keyword evidence="6" id="KW-0472">Membrane</keyword>
<evidence type="ECO:0000256" key="2">
    <source>
        <dbReference type="ARBA" id="ARBA00022801"/>
    </source>
</evidence>
<comment type="similarity">
    <text evidence="1">Belongs to the peptidase S45 family.</text>
</comment>
<gene>
    <name evidence="7" type="ORF">DPQ33_05960</name>
</gene>
<dbReference type="SUPFAM" id="SSF56235">
    <property type="entry name" value="N-terminal nucleophile aminohydrolases (Ntn hydrolases)"/>
    <property type="match status" value="1"/>
</dbReference>
<feature type="active site" description="Nucleophile" evidence="4">
    <location>
        <position position="278"/>
    </location>
</feature>
<keyword evidence="5" id="KW-0106">Calcium</keyword>
<dbReference type="Gene3D" id="3.60.20.10">
    <property type="entry name" value="Glutamine Phosphoribosylpyrophosphate, subunit 1, domain 1"/>
    <property type="match status" value="1"/>
</dbReference>
<dbReference type="Pfam" id="PF01804">
    <property type="entry name" value="Penicil_amidase"/>
    <property type="match status" value="1"/>
</dbReference>
<dbReference type="EMBL" id="QMIE01000004">
    <property type="protein sequence ID" value="TVM18296.1"/>
    <property type="molecule type" value="Genomic_DNA"/>
</dbReference>
<dbReference type="InterPro" id="IPR043146">
    <property type="entry name" value="Penicillin_amidase_N_B-knob"/>
</dbReference>
<dbReference type="InterPro" id="IPR002692">
    <property type="entry name" value="S45"/>
</dbReference>
<keyword evidence="2" id="KW-0378">Hydrolase</keyword>
<dbReference type="InterPro" id="IPR014395">
    <property type="entry name" value="Pen/GL7ACA/AHL_acylase"/>
</dbReference>
<keyword evidence="8" id="KW-1185">Reference proteome</keyword>
<dbReference type="PIRSF" id="PIRSF001227">
    <property type="entry name" value="Pen_acylase"/>
    <property type="match status" value="1"/>
</dbReference>
<evidence type="ECO:0000256" key="3">
    <source>
        <dbReference type="ARBA" id="ARBA00023145"/>
    </source>
</evidence>
<evidence type="ECO:0000256" key="6">
    <source>
        <dbReference type="SAM" id="Phobius"/>
    </source>
</evidence>
<keyword evidence="5" id="KW-0479">Metal-binding</keyword>
<evidence type="ECO:0000256" key="4">
    <source>
        <dbReference type="PIRSR" id="PIRSR001227-1"/>
    </source>
</evidence>
<dbReference type="Gene3D" id="1.10.1400.10">
    <property type="match status" value="1"/>
</dbReference>
<dbReference type="PANTHER" id="PTHR34218:SF4">
    <property type="entry name" value="ACYL-HOMOSERINE LACTONE ACYLASE QUIP"/>
    <property type="match status" value="1"/>
</dbReference>
<evidence type="ECO:0000256" key="5">
    <source>
        <dbReference type="PIRSR" id="PIRSR001227-2"/>
    </source>
</evidence>
<comment type="cofactor">
    <cofactor evidence="5">
        <name>Ca(2+)</name>
        <dbReference type="ChEBI" id="CHEBI:29108"/>
    </cofactor>
    <text evidence="5">Binds 1 Ca(2+) ion per dimer.</text>
</comment>
<evidence type="ECO:0000256" key="1">
    <source>
        <dbReference type="ARBA" id="ARBA00006586"/>
    </source>
</evidence>
<dbReference type="InterPro" id="IPR029055">
    <property type="entry name" value="Ntn_hydrolases_N"/>
</dbReference>
<reference evidence="7 8" key="1">
    <citation type="submission" date="2018-06" db="EMBL/GenBank/DDBJ databases">
        <title>Complete genome of Desulfovibrio indonesiensis P37SLT.</title>
        <authorList>
            <person name="Crispim J.S."/>
            <person name="Vidigal P.M.P."/>
            <person name="Silva L.C.F."/>
            <person name="Laguardia C.N."/>
            <person name="Araujo L.C."/>
            <person name="Dias R.S."/>
            <person name="Sousa M.P."/>
            <person name="Paula S.O."/>
            <person name="Silva C."/>
        </authorList>
    </citation>
    <scope>NUCLEOTIDE SEQUENCE [LARGE SCALE GENOMIC DNA]</scope>
    <source>
        <strain evidence="7 8">P37SLT</strain>
    </source>
</reference>
<accession>A0A7M3MG46</accession>
<keyword evidence="6" id="KW-0812">Transmembrane</keyword>
<dbReference type="Proteomes" id="UP000448292">
    <property type="component" value="Unassembled WGS sequence"/>
</dbReference>
<dbReference type="PANTHER" id="PTHR34218">
    <property type="entry name" value="PEPTIDASE S45 PENICILLIN AMIDASE"/>
    <property type="match status" value="1"/>
</dbReference>
<sequence>MLLQCFGQDKLQFGKRPDSALPYRTFNIYSAPMSARNHRFSTSLFSFAVLILLGLAGCSLLAPLPPASSLEERLAAFPAKDLPLEQPAIVRWNKHQIPYIEAATDDDAAFLLGMVHAHLRLAQLEVGKRLSQGRMSELGGPFLEDLDRALRAIDFGYASRDMFDAMNPTAKRWLSKFVDGINHYKKQLSPKDYPHELGVLAVKDEPWTPLDVLTMGRLASIDVNWISYYTLLSIDDPEQREDVRQYLVDVGLAGAVSFAGEGGIEATELLLSSAKPGSNSVAVSGNRTETGAALMANDPHLGMLLPNFWLIAGVECPSMHAVGFMPPGVPVFAIGRNENISWGGTNLRALSSDLVDVSSLPDTAFTVERSELSTRFWADQDFNLRRSPYGPVITDVDVIPSAGGRELALRWIGHRPSDEVGAMFAANRATNWEEFRNAFESFAVPAQNMLYADVEGNIGMVLAAHLPMRPDWHASQFILSPEQADEAWNTILNTLELPASYNPHEGYLASANNRPTQTLFQIGYFFPPDLRIRRLLELLEARDIHTVESLAALQRDVYSTESYDLAQRLMGMMNEGDFAETPRSMVLWNTIRSWDGTYEEDSLGAFAFESFLVEFAPRVSELADKILVFEELRGSAHLRGFLLRLMARMDEDAVRDTVAESLARAAEKGRDGTVWGDVHRLEIRHMLASVPVIGSRYVFGDYPVAGSQETVMKTAHSLSDERHRTTYGAQARHISDLADPDANFFVLLGGEDGWLNSENFMDQLPLWRNGEYIRMPLTEAGRNTEFTRALALRPAK</sequence>
<dbReference type="InterPro" id="IPR023343">
    <property type="entry name" value="Penicillin_amidase_dom1"/>
</dbReference>
<feature type="transmembrane region" description="Helical" evidence="6">
    <location>
        <begin position="44"/>
        <end position="64"/>
    </location>
</feature>
<dbReference type="InterPro" id="IPR043147">
    <property type="entry name" value="Penicillin_amidase_A-knob"/>
</dbReference>
<dbReference type="AlphaFoldDB" id="A0A7M3MG46"/>
<protein>
    <submittedName>
        <fullName evidence="7">Penicillin acylase family protein</fullName>
    </submittedName>
</protein>
<feature type="binding site" evidence="5">
    <location>
        <position position="353"/>
    </location>
    <ligand>
        <name>Ca(2+)</name>
        <dbReference type="ChEBI" id="CHEBI:29108"/>
    </ligand>
</feature>
<organism evidence="7 8">
    <name type="scientific">Oceanidesulfovibrio indonesiensis</name>
    <dbReference type="NCBI Taxonomy" id="54767"/>
    <lineage>
        <taxon>Bacteria</taxon>
        <taxon>Pseudomonadati</taxon>
        <taxon>Thermodesulfobacteriota</taxon>
        <taxon>Desulfovibrionia</taxon>
        <taxon>Desulfovibrionales</taxon>
        <taxon>Desulfovibrionaceae</taxon>
        <taxon>Oceanidesulfovibrio</taxon>
    </lineage>
</organism>
<dbReference type="OrthoDB" id="9760084at2"/>
<dbReference type="GO" id="GO:0017000">
    <property type="term" value="P:antibiotic biosynthetic process"/>
    <property type="evidence" value="ECO:0007669"/>
    <property type="project" value="InterPro"/>
</dbReference>
<dbReference type="GO" id="GO:0046872">
    <property type="term" value="F:metal ion binding"/>
    <property type="evidence" value="ECO:0007669"/>
    <property type="project" value="UniProtKB-KW"/>
</dbReference>